<evidence type="ECO:0000259" key="2">
    <source>
        <dbReference type="Pfam" id="PF03713"/>
    </source>
</evidence>
<dbReference type="PANTHER" id="PTHR36933">
    <property type="entry name" value="SLL0788 PROTEIN"/>
    <property type="match status" value="1"/>
</dbReference>
<feature type="signal peptide" evidence="1">
    <location>
        <begin position="1"/>
        <end position="18"/>
    </location>
</feature>
<gene>
    <name evidence="3" type="ORF">EV216_10619</name>
</gene>
<accession>A0A4R1YWZ3</accession>
<proteinExistence type="predicted"/>
<feature type="chain" id="PRO_5020333452" evidence="1">
    <location>
        <begin position="19"/>
        <end position="116"/>
    </location>
</feature>
<dbReference type="AlphaFoldDB" id="A0A4R1YWZ3"/>
<organism evidence="3 4">
    <name type="scientific">Rhodovulum steppense</name>
    <dbReference type="NCBI Taxonomy" id="540251"/>
    <lineage>
        <taxon>Bacteria</taxon>
        <taxon>Pseudomonadati</taxon>
        <taxon>Pseudomonadota</taxon>
        <taxon>Alphaproteobacteria</taxon>
        <taxon>Rhodobacterales</taxon>
        <taxon>Paracoccaceae</taxon>
        <taxon>Rhodovulum</taxon>
    </lineage>
</organism>
<dbReference type="InterPro" id="IPR005183">
    <property type="entry name" value="DUF305_CopM-like"/>
</dbReference>
<dbReference type="EMBL" id="SLVM01000006">
    <property type="protein sequence ID" value="TCM85719.1"/>
    <property type="molecule type" value="Genomic_DNA"/>
</dbReference>
<dbReference type="InterPro" id="IPR012347">
    <property type="entry name" value="Ferritin-like"/>
</dbReference>
<evidence type="ECO:0000313" key="3">
    <source>
        <dbReference type="EMBL" id="TCM85719.1"/>
    </source>
</evidence>
<evidence type="ECO:0000256" key="1">
    <source>
        <dbReference type="SAM" id="SignalP"/>
    </source>
</evidence>
<reference evidence="3 4" key="1">
    <citation type="submission" date="2019-03" db="EMBL/GenBank/DDBJ databases">
        <title>Genomic Encyclopedia of Type Strains, Phase IV (KMG-IV): sequencing the most valuable type-strain genomes for metagenomic binning, comparative biology and taxonomic classification.</title>
        <authorList>
            <person name="Goeker M."/>
        </authorList>
    </citation>
    <scope>NUCLEOTIDE SEQUENCE [LARGE SCALE GENOMIC DNA]</scope>
    <source>
        <strain evidence="3 4">DSM 21153</strain>
    </source>
</reference>
<feature type="domain" description="DUF305" evidence="2">
    <location>
        <begin position="13"/>
        <end position="110"/>
    </location>
</feature>
<keyword evidence="1" id="KW-0732">Signal</keyword>
<protein>
    <submittedName>
        <fullName evidence="3">DUF305 family protein family protein</fullName>
    </submittedName>
</protein>
<dbReference type="Proteomes" id="UP000295277">
    <property type="component" value="Unassembled WGS sequence"/>
</dbReference>
<dbReference type="Pfam" id="PF03713">
    <property type="entry name" value="DUF305"/>
    <property type="match status" value="1"/>
</dbReference>
<sequence length="116" mass="12491">MRRAVVLAAMLAAAPALAQHAHHQHGAAGGDSPSTAAYRAANDRMHAEMEIPFTGDADIDFVRGMIPHHQGAIDMARVVLEFGENPEIRALAEGIIAAQEEEIAQMRAWLEKNASQ</sequence>
<dbReference type="OrthoDB" id="517560at2"/>
<comment type="caution">
    <text evidence="3">The sequence shown here is derived from an EMBL/GenBank/DDBJ whole genome shotgun (WGS) entry which is preliminary data.</text>
</comment>
<dbReference type="PANTHER" id="PTHR36933:SF1">
    <property type="entry name" value="SLL0788 PROTEIN"/>
    <property type="match status" value="1"/>
</dbReference>
<evidence type="ECO:0000313" key="4">
    <source>
        <dbReference type="Proteomes" id="UP000295277"/>
    </source>
</evidence>
<dbReference type="RefSeq" id="WP_132694002.1">
    <property type="nucleotide sequence ID" value="NZ_SLVM01000006.1"/>
</dbReference>
<name>A0A4R1YWZ3_9RHOB</name>
<dbReference type="Gene3D" id="1.20.1260.10">
    <property type="match status" value="1"/>
</dbReference>
<keyword evidence="4" id="KW-1185">Reference proteome</keyword>